<name>A0A6A3P7C5_9STRA</name>
<dbReference type="EMBL" id="QXFV01000105">
    <property type="protein sequence ID" value="KAE9049859.1"/>
    <property type="molecule type" value="Genomic_DNA"/>
</dbReference>
<dbReference type="AlphaFoldDB" id="A0A6A3P7C5"/>
<comment type="caution">
    <text evidence="1">The sequence shown here is derived from an EMBL/GenBank/DDBJ whole genome shotgun (WGS) entry which is preliminary data.</text>
</comment>
<protein>
    <submittedName>
        <fullName evidence="1">Uncharacterized protein</fullName>
    </submittedName>
</protein>
<accession>A0A6A3P7C5</accession>
<gene>
    <name evidence="1" type="ORF">PR001_g2912</name>
</gene>
<sequence length="168" mass="18316">MTREVWFELVDIEGNALTDRVKELADTANVADLRDAVFARMSPALPEKFVAAYLTVFKNRAATKALGEDELIGSSGGSKQDALIVVVPAQRRVVMDEQPPHKKARLSTVINDEDIESIGHNLDIDEWHVGGIALNICHVESDFPRVVLRSKGITGNLQGIQGPDGSKT</sequence>
<organism evidence="1 2">
    <name type="scientific">Phytophthora rubi</name>
    <dbReference type="NCBI Taxonomy" id="129364"/>
    <lineage>
        <taxon>Eukaryota</taxon>
        <taxon>Sar</taxon>
        <taxon>Stramenopiles</taxon>
        <taxon>Oomycota</taxon>
        <taxon>Peronosporomycetes</taxon>
        <taxon>Peronosporales</taxon>
        <taxon>Peronosporaceae</taxon>
        <taxon>Phytophthora</taxon>
    </lineage>
</organism>
<reference evidence="1 2" key="1">
    <citation type="submission" date="2018-09" db="EMBL/GenBank/DDBJ databases">
        <title>Genomic investigation of the strawberry pathogen Phytophthora fragariae indicates pathogenicity is determined by transcriptional variation in three key races.</title>
        <authorList>
            <person name="Adams T.M."/>
            <person name="Armitage A.D."/>
            <person name="Sobczyk M.K."/>
            <person name="Bates H.J."/>
            <person name="Dunwell J.M."/>
            <person name="Nellist C.F."/>
            <person name="Harrison R.J."/>
        </authorList>
    </citation>
    <scope>NUCLEOTIDE SEQUENCE [LARGE SCALE GENOMIC DNA]</scope>
    <source>
        <strain evidence="1 2">SCRP249</strain>
    </source>
</reference>
<dbReference type="Proteomes" id="UP000429607">
    <property type="component" value="Unassembled WGS sequence"/>
</dbReference>
<evidence type="ECO:0000313" key="1">
    <source>
        <dbReference type="EMBL" id="KAE9049859.1"/>
    </source>
</evidence>
<evidence type="ECO:0000313" key="2">
    <source>
        <dbReference type="Proteomes" id="UP000429607"/>
    </source>
</evidence>
<proteinExistence type="predicted"/>